<dbReference type="InterPro" id="IPR027417">
    <property type="entry name" value="P-loop_NTPase"/>
</dbReference>
<dbReference type="AlphaFoldDB" id="A0A8J3I496"/>
<evidence type="ECO:0000313" key="1">
    <source>
        <dbReference type="EMBL" id="GHO45154.1"/>
    </source>
</evidence>
<proteinExistence type="predicted"/>
<protein>
    <submittedName>
        <fullName evidence="1">Uncharacterized protein</fullName>
    </submittedName>
</protein>
<dbReference type="Proteomes" id="UP000612362">
    <property type="component" value="Unassembled WGS sequence"/>
</dbReference>
<dbReference type="Gene3D" id="3.40.50.300">
    <property type="entry name" value="P-loop containing nucleotide triphosphate hydrolases"/>
    <property type="match status" value="1"/>
</dbReference>
<accession>A0A8J3I496</accession>
<reference evidence="1" key="1">
    <citation type="submission" date="2020-10" db="EMBL/GenBank/DDBJ databases">
        <title>Taxonomic study of unclassified bacteria belonging to the class Ktedonobacteria.</title>
        <authorList>
            <person name="Yabe S."/>
            <person name="Wang C.M."/>
            <person name="Zheng Y."/>
            <person name="Sakai Y."/>
            <person name="Cavaletti L."/>
            <person name="Monciardini P."/>
            <person name="Donadio S."/>
        </authorList>
    </citation>
    <scope>NUCLEOTIDE SEQUENCE</scope>
    <source>
        <strain evidence="1">SOSP1-1</strain>
    </source>
</reference>
<sequence length="172" mass="19487">MTRLIALHGPIGSGKTTLAQALTAKEFLWINYTDSLKEKAARALYPFRPTTVGEMNARKEFFRPFINAFGEMIDFAHRPEFIHESVEEWFRLGRPDAAFDNVRSISQALTVKALGFTIVKLQTDLATLQARRPASEESRNHPIDRPLPPHYIDICLDASLPVEELVRQVLAL</sequence>
<dbReference type="RefSeq" id="WP_220194501.1">
    <property type="nucleotide sequence ID" value="NZ_BNJF01000001.1"/>
</dbReference>
<dbReference type="EMBL" id="BNJF01000001">
    <property type="protein sequence ID" value="GHO45154.1"/>
    <property type="molecule type" value="Genomic_DNA"/>
</dbReference>
<comment type="caution">
    <text evidence="1">The sequence shown here is derived from an EMBL/GenBank/DDBJ whole genome shotgun (WGS) entry which is preliminary data.</text>
</comment>
<keyword evidence="2" id="KW-1185">Reference proteome</keyword>
<dbReference type="SUPFAM" id="SSF52540">
    <property type="entry name" value="P-loop containing nucleoside triphosphate hydrolases"/>
    <property type="match status" value="1"/>
</dbReference>
<name>A0A8J3I496_9CHLR</name>
<gene>
    <name evidence="1" type="ORF">KSX_33170</name>
</gene>
<organism evidence="1 2">
    <name type="scientific">Ktedonospora formicarum</name>
    <dbReference type="NCBI Taxonomy" id="2778364"/>
    <lineage>
        <taxon>Bacteria</taxon>
        <taxon>Bacillati</taxon>
        <taxon>Chloroflexota</taxon>
        <taxon>Ktedonobacteria</taxon>
        <taxon>Ktedonobacterales</taxon>
        <taxon>Ktedonobacteraceae</taxon>
        <taxon>Ktedonospora</taxon>
    </lineage>
</organism>
<evidence type="ECO:0000313" key="2">
    <source>
        <dbReference type="Proteomes" id="UP000612362"/>
    </source>
</evidence>